<dbReference type="Proteomes" id="UP000008177">
    <property type="component" value="Unplaced contigs"/>
</dbReference>
<evidence type="ECO:0000256" key="1">
    <source>
        <dbReference type="SAM" id="MobiDB-lite"/>
    </source>
</evidence>
<dbReference type="EMBL" id="FQ790265">
    <property type="protein sequence ID" value="CCD43818.1"/>
    <property type="molecule type" value="Genomic_DNA"/>
</dbReference>
<name>G2XTA4_BOTF4</name>
<accession>G2XTA4</accession>
<evidence type="ECO:0000313" key="3">
    <source>
        <dbReference type="Proteomes" id="UP000008177"/>
    </source>
</evidence>
<dbReference type="OrthoDB" id="10428287at2759"/>
<organism evidence="2 3">
    <name type="scientific">Botryotinia fuckeliana (strain T4)</name>
    <name type="common">Noble rot fungus</name>
    <name type="synonym">Botrytis cinerea</name>
    <dbReference type="NCBI Taxonomy" id="999810"/>
    <lineage>
        <taxon>Eukaryota</taxon>
        <taxon>Fungi</taxon>
        <taxon>Dikarya</taxon>
        <taxon>Ascomycota</taxon>
        <taxon>Pezizomycotina</taxon>
        <taxon>Leotiomycetes</taxon>
        <taxon>Helotiales</taxon>
        <taxon>Sclerotiniaceae</taxon>
        <taxon>Botrytis</taxon>
    </lineage>
</organism>
<protein>
    <submittedName>
        <fullName evidence="2">Uncharacterized protein</fullName>
    </submittedName>
</protein>
<sequence length="298" mass="34729">MERLQTEHAQEKETNQTEKAEEERKIMESEKQLRRVDGGRVEKEIKIVENEKEMKRVEGVQTEELRNQAMQRILLNDGNYVADRCLTYKSSAQWDRKYSARYWSEIHEIIESEKQIEATSRSLLQAPPPLPMSKLCHTDISIMVKQGNWVKLAQRTQIEYENLDALLPDDHIYKDRVLPLKSATKPFQDNYFSHLKIERILHATGGFEMRDFILNTEIDDAMKSREGAAVEVALGRKKKTEERRQLKGEKRRVGRELRASKDLERVSSTGTVLQYRDSAIGTDKTSWEVDESLSNDLF</sequence>
<dbReference type="HOGENOM" id="CLU_933808_0_0_1"/>
<reference evidence="3" key="1">
    <citation type="journal article" date="2011" name="PLoS Genet.">
        <title>Genomic analysis of the necrotrophic fungal pathogens Sclerotinia sclerotiorum and Botrytis cinerea.</title>
        <authorList>
            <person name="Amselem J."/>
            <person name="Cuomo C.A."/>
            <person name="van Kan J.A."/>
            <person name="Viaud M."/>
            <person name="Benito E.P."/>
            <person name="Couloux A."/>
            <person name="Coutinho P.M."/>
            <person name="de Vries R.P."/>
            <person name="Dyer P.S."/>
            <person name="Fillinger S."/>
            <person name="Fournier E."/>
            <person name="Gout L."/>
            <person name="Hahn M."/>
            <person name="Kohn L."/>
            <person name="Lapalu N."/>
            <person name="Plummer K.M."/>
            <person name="Pradier J.M."/>
            <person name="Quevillon E."/>
            <person name="Sharon A."/>
            <person name="Simon A."/>
            <person name="ten Have A."/>
            <person name="Tudzynski B."/>
            <person name="Tudzynski P."/>
            <person name="Wincker P."/>
            <person name="Andrew M."/>
            <person name="Anthouard V."/>
            <person name="Beever R.E."/>
            <person name="Beffa R."/>
            <person name="Benoit I."/>
            <person name="Bouzid O."/>
            <person name="Brault B."/>
            <person name="Chen Z."/>
            <person name="Choquer M."/>
            <person name="Collemare J."/>
            <person name="Cotton P."/>
            <person name="Danchin E.G."/>
            <person name="Da Silva C."/>
            <person name="Gautier A."/>
            <person name="Giraud C."/>
            <person name="Giraud T."/>
            <person name="Gonzalez C."/>
            <person name="Grossetete S."/>
            <person name="Guldener U."/>
            <person name="Henrissat B."/>
            <person name="Howlett B.J."/>
            <person name="Kodira C."/>
            <person name="Kretschmer M."/>
            <person name="Lappartient A."/>
            <person name="Leroch M."/>
            <person name="Levis C."/>
            <person name="Mauceli E."/>
            <person name="Neuveglise C."/>
            <person name="Oeser B."/>
            <person name="Pearson M."/>
            <person name="Poulain J."/>
            <person name="Poussereau N."/>
            <person name="Quesneville H."/>
            <person name="Rascle C."/>
            <person name="Schumacher J."/>
            <person name="Segurens B."/>
            <person name="Sexton A."/>
            <person name="Silva E."/>
            <person name="Sirven C."/>
            <person name="Soanes D.M."/>
            <person name="Talbot N.J."/>
            <person name="Templeton M."/>
            <person name="Yandava C."/>
            <person name="Yarden O."/>
            <person name="Zeng Q."/>
            <person name="Rollins J.A."/>
            <person name="Lebrun M.H."/>
            <person name="Dickman M."/>
        </authorList>
    </citation>
    <scope>NUCLEOTIDE SEQUENCE [LARGE SCALE GENOMIC DNA]</scope>
    <source>
        <strain evidence="3">T4</strain>
    </source>
</reference>
<evidence type="ECO:0000313" key="2">
    <source>
        <dbReference type="EMBL" id="CCD43818.1"/>
    </source>
</evidence>
<gene>
    <name evidence="2" type="ORF">BofuT4_P010660.1</name>
</gene>
<proteinExistence type="predicted"/>
<feature type="region of interest" description="Disordered" evidence="1">
    <location>
        <begin position="1"/>
        <end position="31"/>
    </location>
</feature>
<dbReference type="InParanoid" id="G2XTA4"/>
<dbReference type="AlphaFoldDB" id="G2XTA4"/>